<proteinExistence type="predicted"/>
<dbReference type="Pfam" id="PF13242">
    <property type="entry name" value="Hydrolase_like"/>
    <property type="match status" value="1"/>
</dbReference>
<dbReference type="InterPro" id="IPR036412">
    <property type="entry name" value="HAD-like_sf"/>
</dbReference>
<sequence>MFFIDVQGTLIDDINKKPIDGAYEFIDNLNEENIPYVVITNNTKKLSSDFLKFLQDLGFNITEKNYIDPFVILKDIAKNKKVAAFGQESFPKVLTQMGYELEYENPQTLMVSISKDYTNEDYSQMIECALKTDDLIGMHETSIYSKEGSRYPGVGAIMSMIKFAVNKDYKVVGKPSFNFYNEAKKLLGTNDFKNITIISDDMMGDLVGAKKLGMKAILVLSGKIKDANEVIPTLKEEEKPEYICKNMREVLQLLIKEKI</sequence>
<evidence type="ECO:0000313" key="2">
    <source>
        <dbReference type="EMBL" id="PHO17129.1"/>
    </source>
</evidence>
<protein>
    <submittedName>
        <fullName evidence="2">HAD family hydrolase</fullName>
    </submittedName>
    <submittedName>
        <fullName evidence="1">HAD superfamily hydrolase, subfamily IIA</fullName>
    </submittedName>
</protein>
<name>A0A2G1DF62_9BACT</name>
<dbReference type="PANTHER" id="PTHR19288">
    <property type="entry name" value="4-NITROPHENYLPHOSPHATASE-RELATED"/>
    <property type="match status" value="1"/>
</dbReference>
<dbReference type="Gene3D" id="3.40.50.1000">
    <property type="entry name" value="HAD superfamily/HAD-like"/>
    <property type="match status" value="2"/>
</dbReference>
<evidence type="ECO:0000313" key="1">
    <source>
        <dbReference type="EMBL" id="AXX91282.1"/>
    </source>
</evidence>
<dbReference type="NCBIfam" id="TIGR01460">
    <property type="entry name" value="HAD-SF-IIA"/>
    <property type="match status" value="1"/>
</dbReference>
<dbReference type="InterPro" id="IPR023214">
    <property type="entry name" value="HAD_sf"/>
</dbReference>
<organism evidence="2 3">
    <name type="scientific">Malaciobacter molluscorum LMG 25693</name>
    <dbReference type="NCBI Taxonomy" id="870501"/>
    <lineage>
        <taxon>Bacteria</taxon>
        <taxon>Pseudomonadati</taxon>
        <taxon>Campylobacterota</taxon>
        <taxon>Epsilonproteobacteria</taxon>
        <taxon>Campylobacterales</taxon>
        <taxon>Arcobacteraceae</taxon>
        <taxon>Malaciobacter</taxon>
    </lineage>
</organism>
<dbReference type="EMBL" id="NXFY01000023">
    <property type="protein sequence ID" value="PHO17129.1"/>
    <property type="molecule type" value="Genomic_DNA"/>
</dbReference>
<reference evidence="2 3" key="1">
    <citation type="submission" date="2017-09" db="EMBL/GenBank/DDBJ databases">
        <title>Arcobacter canalis sp. nov., a new species isolated from a water canal contaminated with urban sewage.</title>
        <authorList>
            <person name="Perez-Cataluna A."/>
            <person name="Salas-Masso N."/>
            <person name="Figueras M.J."/>
        </authorList>
    </citation>
    <scope>NUCLEOTIDE SEQUENCE [LARGE SCALE GENOMIC DNA]</scope>
    <source>
        <strain evidence="2 3">F98-3</strain>
    </source>
</reference>
<accession>A0A2G1DF62</accession>
<dbReference type="EMBL" id="CP032098">
    <property type="protein sequence ID" value="AXX91282.1"/>
    <property type="molecule type" value="Genomic_DNA"/>
</dbReference>
<reference evidence="1 4" key="2">
    <citation type="submission" date="2018-08" db="EMBL/GenBank/DDBJ databases">
        <title>Complete genome of the Arcobacter molluscorum type strain LMG 25693.</title>
        <authorList>
            <person name="Miller W.G."/>
            <person name="Yee E."/>
            <person name="Bono J.L."/>
        </authorList>
    </citation>
    <scope>NUCLEOTIDE SEQUENCE [LARGE SCALE GENOMIC DNA]</scope>
    <source>
        <strain evidence="1 4">CECT 7696</strain>
    </source>
</reference>
<dbReference type="Proteomes" id="UP000221222">
    <property type="component" value="Unassembled WGS sequence"/>
</dbReference>
<dbReference type="GO" id="GO:0005737">
    <property type="term" value="C:cytoplasm"/>
    <property type="evidence" value="ECO:0007669"/>
    <property type="project" value="TreeGrafter"/>
</dbReference>
<dbReference type="SUPFAM" id="SSF56784">
    <property type="entry name" value="HAD-like"/>
    <property type="match status" value="1"/>
</dbReference>
<dbReference type="RefSeq" id="WP_099343361.1">
    <property type="nucleotide sequence ID" value="NZ_CP032098.1"/>
</dbReference>
<gene>
    <name evidence="1" type="ORF">AMOL_0266</name>
    <name evidence="2" type="ORF">CPU12_11980</name>
</gene>
<dbReference type="Pfam" id="PF13344">
    <property type="entry name" value="Hydrolase_6"/>
    <property type="match status" value="1"/>
</dbReference>
<evidence type="ECO:0000313" key="3">
    <source>
        <dbReference type="Proteomes" id="UP000221222"/>
    </source>
</evidence>
<dbReference type="PANTHER" id="PTHR19288:SF46">
    <property type="entry name" value="HALOACID DEHALOGENASE-LIKE HYDROLASE DOMAIN-CONTAINING PROTEIN 2"/>
    <property type="match status" value="1"/>
</dbReference>
<keyword evidence="2" id="KW-0378">Hydrolase</keyword>
<evidence type="ECO:0000313" key="4">
    <source>
        <dbReference type="Proteomes" id="UP000262712"/>
    </source>
</evidence>
<dbReference type="GO" id="GO:0016791">
    <property type="term" value="F:phosphatase activity"/>
    <property type="evidence" value="ECO:0007669"/>
    <property type="project" value="TreeGrafter"/>
</dbReference>
<dbReference type="InterPro" id="IPR006357">
    <property type="entry name" value="HAD-SF_hydro_IIA"/>
</dbReference>
<dbReference type="KEGG" id="amol:AMOL_0266"/>
<dbReference type="Proteomes" id="UP000262712">
    <property type="component" value="Chromosome"/>
</dbReference>
<dbReference type="AlphaFoldDB" id="A0A2G1DF62"/>
<keyword evidence="3" id="KW-1185">Reference proteome</keyword>